<dbReference type="EMBL" id="JH657947">
    <property type="protein sequence ID" value="EXM21292.1"/>
    <property type="molecule type" value="Genomic_DNA"/>
</dbReference>
<dbReference type="AlphaFoldDB" id="X0LJH6"/>
<name>X0LJH6_FUSOX</name>
<accession>X0LJH6</accession>
<evidence type="ECO:0000256" key="1">
    <source>
        <dbReference type="SAM" id="MobiDB-lite"/>
    </source>
</evidence>
<evidence type="ECO:0000313" key="2">
    <source>
        <dbReference type="EMBL" id="EXM21292.1"/>
    </source>
</evidence>
<feature type="compositionally biased region" description="Basic and acidic residues" evidence="1">
    <location>
        <begin position="58"/>
        <end position="71"/>
    </location>
</feature>
<organism evidence="2">
    <name type="scientific">Fusarium oxysporum f. sp. vasinfectum 25433</name>
    <dbReference type="NCBI Taxonomy" id="1089449"/>
    <lineage>
        <taxon>Eukaryota</taxon>
        <taxon>Fungi</taxon>
        <taxon>Dikarya</taxon>
        <taxon>Ascomycota</taxon>
        <taxon>Pezizomycotina</taxon>
        <taxon>Sordariomycetes</taxon>
        <taxon>Hypocreomycetidae</taxon>
        <taxon>Hypocreales</taxon>
        <taxon>Nectriaceae</taxon>
        <taxon>Fusarium</taxon>
        <taxon>Fusarium oxysporum species complex</taxon>
    </lineage>
</organism>
<feature type="region of interest" description="Disordered" evidence="1">
    <location>
        <begin position="56"/>
        <end position="89"/>
    </location>
</feature>
<dbReference type="OrthoDB" id="5090716at2759"/>
<reference evidence="2" key="2">
    <citation type="submission" date="2012-05" db="EMBL/GenBank/DDBJ databases">
        <title>The Genome Annotation of Fusarium oxysporum Cotton.</title>
        <authorList>
            <consortium name="The Broad Institute Genomics Platform"/>
            <person name="Ma L.-J."/>
            <person name="Corby-Kistler H."/>
            <person name="Broz K."/>
            <person name="Gale L.R."/>
            <person name="Jonkers W."/>
            <person name="O'Donnell K."/>
            <person name="Ploetz R."/>
            <person name="Steinberg C."/>
            <person name="Schwartz D.C."/>
            <person name="VanEtten H."/>
            <person name="Zhou S."/>
            <person name="Young S.K."/>
            <person name="Zeng Q."/>
            <person name="Gargeya S."/>
            <person name="Fitzgerald M."/>
            <person name="Abouelleil A."/>
            <person name="Alvarado L."/>
            <person name="Chapman S.B."/>
            <person name="Gainer-Dewar J."/>
            <person name="Goldberg J."/>
            <person name="Griggs A."/>
            <person name="Gujja S."/>
            <person name="Hansen M."/>
            <person name="Howarth C."/>
            <person name="Imamovic A."/>
            <person name="Ireland A."/>
            <person name="Larimer J."/>
            <person name="McCowan C."/>
            <person name="Murphy C."/>
            <person name="Pearson M."/>
            <person name="Poon T.W."/>
            <person name="Priest M."/>
            <person name="Roberts A."/>
            <person name="Saif S."/>
            <person name="Shea T."/>
            <person name="Sykes S."/>
            <person name="Wortman J."/>
            <person name="Nusbaum C."/>
            <person name="Birren B."/>
        </authorList>
    </citation>
    <scope>NUCLEOTIDE SEQUENCE</scope>
    <source>
        <strain evidence="2">25433</strain>
    </source>
</reference>
<feature type="compositionally biased region" description="Low complexity" evidence="1">
    <location>
        <begin position="75"/>
        <end position="85"/>
    </location>
</feature>
<protein>
    <submittedName>
        <fullName evidence="2">Uncharacterized protein</fullName>
    </submittedName>
</protein>
<sequence>MGPPMTEEEFQESWKKSKARAERLWRMSDEEFYAQFPECNAVKDCYFTEEEAEGLLEGEDKDKPRYAHRYGDGSGLPLRPGMGPPRTEEEFEEEYKKIEAEEDKIFNMSEEEFNVEFPEYSKFTKDMPEYFCTEHEAWKIMEGYDEDEDRNHSEEKK</sequence>
<gene>
    <name evidence="2" type="ORF">FOTG_10817</name>
</gene>
<dbReference type="HOGENOM" id="CLU_104705_0_0_1"/>
<proteinExistence type="predicted"/>
<reference evidence="2" key="1">
    <citation type="submission" date="2011-11" db="EMBL/GenBank/DDBJ databases">
        <title>The Genome Sequence of Fusarium oxysporum Cotton.</title>
        <authorList>
            <consortium name="The Broad Institute Genome Sequencing Platform"/>
            <person name="Ma L.-J."/>
            <person name="Gale L.R."/>
            <person name="Schwartz D.C."/>
            <person name="Zhou S."/>
            <person name="Corby-Kistler H."/>
            <person name="Young S.K."/>
            <person name="Zeng Q."/>
            <person name="Gargeya S."/>
            <person name="Fitzgerald M."/>
            <person name="Haas B."/>
            <person name="Abouelleil A."/>
            <person name="Alvarado L."/>
            <person name="Arachchi H.M."/>
            <person name="Berlin A."/>
            <person name="Brown A."/>
            <person name="Chapman S.B."/>
            <person name="Chen Z."/>
            <person name="Dunbar C."/>
            <person name="Freedman E."/>
            <person name="Gearin G."/>
            <person name="Goldberg J."/>
            <person name="Griggs A."/>
            <person name="Gujja S."/>
            <person name="Heiman D."/>
            <person name="Howarth C."/>
            <person name="Larson L."/>
            <person name="Lui A."/>
            <person name="MacDonald P.J.P."/>
            <person name="Montmayeur A."/>
            <person name="Murphy C."/>
            <person name="Neiman D."/>
            <person name="Pearson M."/>
            <person name="Priest M."/>
            <person name="Roberts A."/>
            <person name="Saif S."/>
            <person name="Shea T."/>
            <person name="Shenoy N."/>
            <person name="Sisk P."/>
            <person name="Stolte C."/>
            <person name="Sykes S."/>
            <person name="Wortman J."/>
            <person name="Nusbaum C."/>
            <person name="Birren B."/>
        </authorList>
    </citation>
    <scope>NUCLEOTIDE SEQUENCE [LARGE SCALE GENOMIC DNA]</scope>
    <source>
        <strain evidence="2">25433</strain>
    </source>
</reference>
<dbReference type="Proteomes" id="UP000030701">
    <property type="component" value="Unassembled WGS sequence"/>
</dbReference>